<evidence type="ECO:0000313" key="2">
    <source>
        <dbReference type="EMBL" id="SSX30845.1"/>
    </source>
</evidence>
<protein>
    <submittedName>
        <fullName evidence="2">CSON002956 protein</fullName>
    </submittedName>
    <submittedName>
        <fullName evidence="1">CSON006737 protein</fullName>
    </submittedName>
</protein>
<name>A0A336MM75_CULSO</name>
<sequence>MQQEVPPHPYLRINALKRSNWVVKFAILNGHELAKFKIDIVGKKENERFRVTSFTMMDEEAAQIQNETPPFNVRLYPEQFIVFRLILNEVHPAEKVWFRLIREFRSRRSGRKMEIAYIIPMIIDGTGVHLKKMKKRISVKVW</sequence>
<accession>A0A336MM75</accession>
<evidence type="ECO:0000313" key="1">
    <source>
        <dbReference type="EMBL" id="SSX22429.1"/>
    </source>
</evidence>
<organism evidence="2">
    <name type="scientific">Culicoides sonorensis</name>
    <name type="common">Biting midge</name>
    <dbReference type="NCBI Taxonomy" id="179676"/>
    <lineage>
        <taxon>Eukaryota</taxon>
        <taxon>Metazoa</taxon>
        <taxon>Ecdysozoa</taxon>
        <taxon>Arthropoda</taxon>
        <taxon>Hexapoda</taxon>
        <taxon>Insecta</taxon>
        <taxon>Pterygota</taxon>
        <taxon>Neoptera</taxon>
        <taxon>Endopterygota</taxon>
        <taxon>Diptera</taxon>
        <taxon>Nematocera</taxon>
        <taxon>Chironomoidea</taxon>
        <taxon>Ceratopogonidae</taxon>
        <taxon>Ceratopogoninae</taxon>
        <taxon>Culicoides</taxon>
        <taxon>Monoculicoides</taxon>
    </lineage>
</organism>
<dbReference type="VEuPathDB" id="VectorBase:CSON006737"/>
<dbReference type="EMBL" id="UFQT01000253">
    <property type="protein sequence ID" value="SSX22429.1"/>
    <property type="molecule type" value="Genomic_DNA"/>
</dbReference>
<dbReference type="VEuPathDB" id="VectorBase:CSON002956"/>
<proteinExistence type="predicted"/>
<dbReference type="AlphaFoldDB" id="A0A336MM75"/>
<reference evidence="2" key="1">
    <citation type="submission" date="2018-07" db="EMBL/GenBank/DDBJ databases">
        <authorList>
            <person name="Quirk P.G."/>
            <person name="Krulwich T.A."/>
        </authorList>
    </citation>
    <scope>NUCLEOTIDE SEQUENCE</scope>
</reference>
<gene>
    <name evidence="2" type="primary">CSON002956</name>
    <name evidence="1" type="synonym">CSON006737</name>
</gene>
<dbReference type="EMBL" id="UFQT01001502">
    <property type="protein sequence ID" value="SSX30845.1"/>
    <property type="molecule type" value="Genomic_DNA"/>
</dbReference>